<gene>
    <name evidence="2" type="ORF">SAMN04488090_4768</name>
</gene>
<evidence type="ECO:0000313" key="3">
    <source>
        <dbReference type="Proteomes" id="UP000198901"/>
    </source>
</evidence>
<accession>A0A1G9XV57</accession>
<dbReference type="InterPro" id="IPR003607">
    <property type="entry name" value="HD/PDEase_dom"/>
</dbReference>
<dbReference type="InterPro" id="IPR006674">
    <property type="entry name" value="HD_domain"/>
</dbReference>
<reference evidence="2 3" key="1">
    <citation type="submission" date="2016-10" db="EMBL/GenBank/DDBJ databases">
        <authorList>
            <person name="de Groot N.N."/>
        </authorList>
    </citation>
    <scope>NUCLEOTIDE SEQUENCE [LARGE SCALE GENOMIC DNA]</scope>
    <source>
        <strain evidence="2 3">DSM 21668</strain>
    </source>
</reference>
<name>A0A1G9XV57_9BACT</name>
<dbReference type="Gene3D" id="1.10.3210.10">
    <property type="entry name" value="Hypothetical protein af1432"/>
    <property type="match status" value="1"/>
</dbReference>
<dbReference type="CDD" id="cd00077">
    <property type="entry name" value="HDc"/>
    <property type="match status" value="1"/>
</dbReference>
<dbReference type="Proteomes" id="UP000198901">
    <property type="component" value="Unassembled WGS sequence"/>
</dbReference>
<protein>
    <submittedName>
        <fullName evidence="2">HD domain-containing protein</fullName>
    </submittedName>
</protein>
<dbReference type="Pfam" id="PF01966">
    <property type="entry name" value="HD"/>
    <property type="match status" value="1"/>
</dbReference>
<evidence type="ECO:0000259" key="1">
    <source>
        <dbReference type="SMART" id="SM00471"/>
    </source>
</evidence>
<dbReference type="EMBL" id="FNGS01000011">
    <property type="protein sequence ID" value="SDN00678.1"/>
    <property type="molecule type" value="Genomic_DNA"/>
</dbReference>
<dbReference type="OrthoDB" id="5728337at2"/>
<dbReference type="RefSeq" id="WP_093208630.1">
    <property type="nucleotide sequence ID" value="NZ_FNGS01000011.1"/>
</dbReference>
<feature type="domain" description="HD/PDEase" evidence="1">
    <location>
        <begin position="22"/>
        <end position="136"/>
    </location>
</feature>
<evidence type="ECO:0000313" key="2">
    <source>
        <dbReference type="EMBL" id="SDN00678.1"/>
    </source>
</evidence>
<dbReference type="SMART" id="SM00471">
    <property type="entry name" value="HDc"/>
    <property type="match status" value="1"/>
</dbReference>
<sequence>MNLSAAEAFLWNLLEQELPHNLYYHGIHHIRDVVAAAARLAEAEGVTGQEDLKLLHTAALYHDCGFISTYQQHEEAGCRIVEANLPEFGYEPYQIEVICDMIRATKVPQDPLTHLEKILCDADLDYLGRPDFESIADTLFRELSERHLVPDRDTWNDIQIRFLKAHRYWTDTAIATRQPGKQQHLQELLDAL</sequence>
<dbReference type="AlphaFoldDB" id="A0A1G9XV57"/>
<proteinExistence type="predicted"/>
<dbReference type="SUPFAM" id="SSF109604">
    <property type="entry name" value="HD-domain/PDEase-like"/>
    <property type="match status" value="1"/>
</dbReference>
<organism evidence="2 3">
    <name type="scientific">Siphonobacter aquaeclarae</name>
    <dbReference type="NCBI Taxonomy" id="563176"/>
    <lineage>
        <taxon>Bacteria</taxon>
        <taxon>Pseudomonadati</taxon>
        <taxon>Bacteroidota</taxon>
        <taxon>Cytophagia</taxon>
        <taxon>Cytophagales</taxon>
        <taxon>Cytophagaceae</taxon>
        <taxon>Siphonobacter</taxon>
    </lineage>
</organism>
<dbReference type="STRING" id="563176.SAMN04488090_4768"/>
<keyword evidence="3" id="KW-1185">Reference proteome</keyword>